<dbReference type="Proteomes" id="UP000588112">
    <property type="component" value="Unassembled WGS sequence"/>
</dbReference>
<dbReference type="EMBL" id="JACHBR010000001">
    <property type="protein sequence ID" value="MBB5626664.1"/>
    <property type="molecule type" value="Genomic_DNA"/>
</dbReference>
<reference evidence="2 3" key="1">
    <citation type="submission" date="2020-08" db="EMBL/GenBank/DDBJ databases">
        <title>Sequencing the genomes of 1000 actinobacteria strains.</title>
        <authorList>
            <person name="Klenk H.-P."/>
        </authorList>
    </citation>
    <scope>NUCLEOTIDE SEQUENCE [LARGE SCALE GENOMIC DNA]</scope>
    <source>
        <strain evidence="2 3">DSM 45790</strain>
    </source>
</reference>
<gene>
    <name evidence="2" type="ORF">BJ981_002363</name>
</gene>
<organism evidence="2 3">
    <name type="scientific">Sphaerisporangium krabiense</name>
    <dbReference type="NCBI Taxonomy" id="763782"/>
    <lineage>
        <taxon>Bacteria</taxon>
        <taxon>Bacillati</taxon>
        <taxon>Actinomycetota</taxon>
        <taxon>Actinomycetes</taxon>
        <taxon>Streptosporangiales</taxon>
        <taxon>Streptosporangiaceae</taxon>
        <taxon>Sphaerisporangium</taxon>
    </lineage>
</organism>
<accession>A0A7W9DQ52</accession>
<comment type="caution">
    <text evidence="2">The sequence shown here is derived from an EMBL/GenBank/DDBJ whole genome shotgun (WGS) entry which is preliminary data.</text>
</comment>
<protein>
    <submittedName>
        <fullName evidence="2">Excisionase family DNA binding protein</fullName>
    </submittedName>
</protein>
<dbReference type="AlphaFoldDB" id="A0A7W9DQ52"/>
<evidence type="ECO:0000313" key="3">
    <source>
        <dbReference type="Proteomes" id="UP000588112"/>
    </source>
</evidence>
<feature type="domain" description="Helix-turn-helix" evidence="1">
    <location>
        <begin position="8"/>
        <end position="53"/>
    </location>
</feature>
<evidence type="ECO:0000259" key="1">
    <source>
        <dbReference type="Pfam" id="PF12728"/>
    </source>
</evidence>
<evidence type="ECO:0000313" key="2">
    <source>
        <dbReference type="EMBL" id="MBB5626664.1"/>
    </source>
</evidence>
<keyword evidence="3" id="KW-1185">Reference proteome</keyword>
<sequence length="67" mass="7717">MEASEDEYYTINEVCIKLKLSRLTITRAIRDGRLRAIKNHPAKPGRVRIPVAAYEQYERDRAIKAAS</sequence>
<name>A0A7W9DQ52_9ACTN</name>
<dbReference type="Pfam" id="PF12728">
    <property type="entry name" value="HTH_17"/>
    <property type="match status" value="1"/>
</dbReference>
<proteinExistence type="predicted"/>
<dbReference type="InterPro" id="IPR041657">
    <property type="entry name" value="HTH_17"/>
</dbReference>
<dbReference type="RefSeq" id="WP_184610763.1">
    <property type="nucleotide sequence ID" value="NZ_BOOS01000029.1"/>
</dbReference>